<dbReference type="EMBL" id="JQBP01000003">
    <property type="protein sequence ID" value="KRN74987.1"/>
    <property type="molecule type" value="Genomic_DNA"/>
</dbReference>
<reference evidence="2 3" key="1">
    <citation type="journal article" date="2015" name="Genome Announc.">
        <title>Expanding the biotechnology potential of lactobacilli through comparative genomics of 213 strains and associated genera.</title>
        <authorList>
            <person name="Sun Z."/>
            <person name="Harris H.M."/>
            <person name="McCann A."/>
            <person name="Guo C."/>
            <person name="Argimon S."/>
            <person name="Zhang W."/>
            <person name="Yang X."/>
            <person name="Jeffery I.B."/>
            <person name="Cooney J.C."/>
            <person name="Kagawa T.F."/>
            <person name="Liu W."/>
            <person name="Song Y."/>
            <person name="Salvetti E."/>
            <person name="Wrobel A."/>
            <person name="Rasinkangas P."/>
            <person name="Parkhill J."/>
            <person name="Rea M.C."/>
            <person name="O'Sullivan O."/>
            <person name="Ritari J."/>
            <person name="Douillard F.P."/>
            <person name="Paul Ross R."/>
            <person name="Yang R."/>
            <person name="Briner A.E."/>
            <person name="Felis G.E."/>
            <person name="de Vos W.M."/>
            <person name="Barrangou R."/>
            <person name="Klaenhammer T.R."/>
            <person name="Caufield P.W."/>
            <person name="Cui Y."/>
            <person name="Zhang H."/>
            <person name="O'Toole P.W."/>
        </authorList>
    </citation>
    <scope>NUCLEOTIDE SEQUENCE [LARGE SCALE GENOMIC DNA]</scope>
    <source>
        <strain evidence="2 3">DSM 20593</strain>
    </source>
</reference>
<evidence type="ECO:0000313" key="3">
    <source>
        <dbReference type="Proteomes" id="UP000051655"/>
    </source>
</evidence>
<dbReference type="PATRIC" id="fig|1616.3.peg.763"/>
<dbReference type="Proteomes" id="UP000051655">
    <property type="component" value="Unassembled WGS sequence"/>
</dbReference>
<evidence type="ECO:0000259" key="1">
    <source>
        <dbReference type="PROSITE" id="PS51352"/>
    </source>
</evidence>
<dbReference type="CDD" id="cd02947">
    <property type="entry name" value="TRX_family"/>
    <property type="match status" value="1"/>
</dbReference>
<feature type="domain" description="Thioredoxin" evidence="1">
    <location>
        <begin position="1"/>
        <end position="112"/>
    </location>
</feature>
<protein>
    <recommendedName>
        <fullName evidence="1">Thioredoxin domain-containing protein</fullName>
    </recommendedName>
</protein>
<keyword evidence="3" id="KW-1185">Reference proteome</keyword>
<dbReference type="PROSITE" id="PS51352">
    <property type="entry name" value="THIOREDOXIN_2"/>
    <property type="match status" value="1"/>
</dbReference>
<dbReference type="Pfam" id="PF00085">
    <property type="entry name" value="Thioredoxin"/>
    <property type="match status" value="1"/>
</dbReference>
<dbReference type="RefSeq" id="WP_057754963.1">
    <property type="nucleotide sequence ID" value="NZ_JQBP01000003.1"/>
</dbReference>
<dbReference type="AlphaFoldDB" id="A0A0R2JCG1"/>
<organism evidence="2 3">
    <name type="scientific">Weissella kandleri</name>
    <dbReference type="NCBI Taxonomy" id="1616"/>
    <lineage>
        <taxon>Bacteria</taxon>
        <taxon>Bacillati</taxon>
        <taxon>Bacillota</taxon>
        <taxon>Bacilli</taxon>
        <taxon>Lactobacillales</taxon>
        <taxon>Lactobacillaceae</taxon>
        <taxon>Weissella</taxon>
    </lineage>
</organism>
<name>A0A0R2JCG1_9LACO</name>
<dbReference type="OrthoDB" id="7629852at2"/>
<dbReference type="InterPro" id="IPR036249">
    <property type="entry name" value="Thioredoxin-like_sf"/>
</dbReference>
<dbReference type="SUPFAM" id="SSF52833">
    <property type="entry name" value="Thioredoxin-like"/>
    <property type="match status" value="1"/>
</dbReference>
<accession>A0A0R2JCG1</accession>
<sequence length="113" mass="12895">MEFYKPVIISDHELNAQIKTDGKQIMFMSAEWCGDCKAIKPFIQVLKKYAEDAGINWFDADRDTNMAVAEEQDIWGIPVFVAFVDGVQVDHLGDGQRLAPKEVTDFIDKLINW</sequence>
<gene>
    <name evidence="2" type="ORF">IV73_GL000743</name>
</gene>
<evidence type="ECO:0000313" key="2">
    <source>
        <dbReference type="EMBL" id="KRN74987.1"/>
    </source>
</evidence>
<dbReference type="Gene3D" id="3.40.30.10">
    <property type="entry name" value="Glutaredoxin"/>
    <property type="match status" value="1"/>
</dbReference>
<proteinExistence type="predicted"/>
<dbReference type="STRING" id="1616.IV73_GL000743"/>
<comment type="caution">
    <text evidence="2">The sequence shown here is derived from an EMBL/GenBank/DDBJ whole genome shotgun (WGS) entry which is preliminary data.</text>
</comment>
<dbReference type="InterPro" id="IPR013766">
    <property type="entry name" value="Thioredoxin_domain"/>
</dbReference>